<dbReference type="AlphaFoldDB" id="A0A174NS52"/>
<keyword evidence="1" id="KW-0812">Transmembrane</keyword>
<sequence length="173" mass="20755">MRYKKTIYTILAFSLLGMVWHYFFSYHSKTDIEIAQILGVNKVEIESFDYSESWNIQDYDVVEKYELSNSTVQRFLTSSSFVLFDDEYEVDSLLWGKKNWTKKVDSTKFETYYKMAFLKREDFQRSKWILEANKSLGTQDGYHSFYYKKSGNAVAFFVFDVKNRTLYIIYLKL</sequence>
<dbReference type="EMBL" id="CYZF01000014">
    <property type="protein sequence ID" value="CUP51494.1"/>
    <property type="molecule type" value="Genomic_DNA"/>
</dbReference>
<keyword evidence="1" id="KW-1133">Transmembrane helix</keyword>
<name>A0A174NS52_BACUN</name>
<evidence type="ECO:0000256" key="1">
    <source>
        <dbReference type="SAM" id="Phobius"/>
    </source>
</evidence>
<accession>A0A174NS52</accession>
<protein>
    <submittedName>
        <fullName evidence="2">Uncharacterized protein</fullName>
    </submittedName>
</protein>
<dbReference type="Proteomes" id="UP000095419">
    <property type="component" value="Unassembled WGS sequence"/>
</dbReference>
<feature type="transmembrane region" description="Helical" evidence="1">
    <location>
        <begin position="7"/>
        <end position="24"/>
    </location>
</feature>
<organism evidence="2 3">
    <name type="scientific">Bacteroides uniformis</name>
    <dbReference type="NCBI Taxonomy" id="820"/>
    <lineage>
        <taxon>Bacteria</taxon>
        <taxon>Pseudomonadati</taxon>
        <taxon>Bacteroidota</taxon>
        <taxon>Bacteroidia</taxon>
        <taxon>Bacteroidales</taxon>
        <taxon>Bacteroidaceae</taxon>
        <taxon>Bacteroides</taxon>
    </lineage>
</organism>
<gene>
    <name evidence="2" type="ORF">ERS417307_03839</name>
</gene>
<keyword evidence="1" id="KW-0472">Membrane</keyword>
<dbReference type="RefSeq" id="WP_155517544.1">
    <property type="nucleotide sequence ID" value="NZ_CYZF01000014.1"/>
</dbReference>
<proteinExistence type="predicted"/>
<evidence type="ECO:0000313" key="3">
    <source>
        <dbReference type="Proteomes" id="UP000095419"/>
    </source>
</evidence>
<evidence type="ECO:0000313" key="2">
    <source>
        <dbReference type="EMBL" id="CUP51494.1"/>
    </source>
</evidence>
<reference evidence="2 3" key="1">
    <citation type="submission" date="2015-09" db="EMBL/GenBank/DDBJ databases">
        <authorList>
            <consortium name="Pathogen Informatics"/>
        </authorList>
    </citation>
    <scope>NUCLEOTIDE SEQUENCE [LARGE SCALE GENOMIC DNA]</scope>
    <source>
        <strain evidence="2 3">2789STDY5608791</strain>
    </source>
</reference>